<evidence type="ECO:0000256" key="2">
    <source>
        <dbReference type="ARBA" id="ARBA00008842"/>
    </source>
</evidence>
<reference evidence="7 8" key="2">
    <citation type="submission" date="2025-04" db="UniProtKB">
        <authorList>
            <consortium name="RefSeq"/>
        </authorList>
    </citation>
    <scope>IDENTIFICATION</scope>
    <source>
        <tissue evidence="7 8">Leaves</tissue>
    </source>
</reference>
<dbReference type="GeneID" id="113694009"/>
<organism evidence="6 8">
    <name type="scientific">Coffea arabica</name>
    <name type="common">Arabian coffee</name>
    <dbReference type="NCBI Taxonomy" id="13443"/>
    <lineage>
        <taxon>Eukaryota</taxon>
        <taxon>Viridiplantae</taxon>
        <taxon>Streptophyta</taxon>
        <taxon>Embryophyta</taxon>
        <taxon>Tracheophyta</taxon>
        <taxon>Spermatophyta</taxon>
        <taxon>Magnoliopsida</taxon>
        <taxon>eudicotyledons</taxon>
        <taxon>Gunneridae</taxon>
        <taxon>Pentapetalae</taxon>
        <taxon>asterids</taxon>
        <taxon>lamiids</taxon>
        <taxon>Gentianales</taxon>
        <taxon>Rubiaceae</taxon>
        <taxon>Ixoroideae</taxon>
        <taxon>Gardenieae complex</taxon>
        <taxon>Bertiereae - Coffeeae clade</taxon>
        <taxon>Coffeeae</taxon>
        <taxon>Coffea</taxon>
    </lineage>
</organism>
<dbReference type="RefSeq" id="XP_027068644.1">
    <property type="nucleotide sequence ID" value="XM_027212843.1"/>
</dbReference>
<dbReference type="RefSeq" id="XP_027068645.1">
    <property type="nucleotide sequence ID" value="XM_027212844.1"/>
</dbReference>
<evidence type="ECO:0000313" key="7">
    <source>
        <dbReference type="RefSeq" id="XP_027068643.1"/>
    </source>
</evidence>
<evidence type="ECO:0000256" key="3">
    <source>
        <dbReference type="ARBA" id="ARBA00023055"/>
    </source>
</evidence>
<accession>A0A6P6SRM2</accession>
<dbReference type="Gene3D" id="3.30.70.3490">
    <property type="match status" value="1"/>
</dbReference>
<dbReference type="InterPro" id="IPR000648">
    <property type="entry name" value="Oxysterol-bd"/>
</dbReference>
<keyword evidence="3" id="KW-0813">Transport</keyword>
<evidence type="ECO:0000313" key="8">
    <source>
        <dbReference type="RefSeq" id="XP_027068644.1"/>
    </source>
</evidence>
<evidence type="ECO:0000256" key="4">
    <source>
        <dbReference type="ARBA" id="ARBA00023121"/>
    </source>
</evidence>
<sequence>MVTVEDMGPRPVLTAPLLLEQESDSTYRAPNLLKRVLSLLANVRPGSDLTRFQLPPLFNLPKSQLQCHGESVYCTGGDLLSKCANGETSMERFISVVAWSVSTVRPLMFGVAPYNPILGETHHVSRGTLNVLLEQVSHHPPVSALHATDEKDNIEMTWCHYPVPKFYGTHIETEVNGRRQLKLLNKEETYEMNSPKLVIRLFPMLGVDWLGTVTIKCEETGIAAELHYRGNSFFPRPGIHRSIKGRIFMTSSSSKTIYEISGHWDRTVTAKDLNTGKSKIIYDAKEALSGVKTPIVKDSQQGIWRTESTVVWGDVSQAILNKSWDKAKEAKSAIEERERERVKERKSQGQNWVPKHFTVSYSKENGWDCLPIQKSVPPAPIVAPF</sequence>
<dbReference type="GO" id="GO:0016020">
    <property type="term" value="C:membrane"/>
    <property type="evidence" value="ECO:0007669"/>
    <property type="project" value="TreeGrafter"/>
</dbReference>
<evidence type="ECO:0000256" key="5">
    <source>
        <dbReference type="RuleBase" id="RU003844"/>
    </source>
</evidence>
<dbReference type="OrthoDB" id="14833at2759"/>
<dbReference type="GO" id="GO:0032934">
    <property type="term" value="F:sterol binding"/>
    <property type="evidence" value="ECO:0007669"/>
    <property type="project" value="TreeGrafter"/>
</dbReference>
<dbReference type="GO" id="GO:0005829">
    <property type="term" value="C:cytosol"/>
    <property type="evidence" value="ECO:0007669"/>
    <property type="project" value="TreeGrafter"/>
</dbReference>
<dbReference type="InterPro" id="IPR018494">
    <property type="entry name" value="Oxysterol-bd_CS"/>
</dbReference>
<dbReference type="AlphaFoldDB" id="A0A6P6SRM2"/>
<protein>
    <submittedName>
        <fullName evidence="7 8">Oxysterol-binding protein-related protein 4C-like isoform X1</fullName>
    </submittedName>
    <submittedName>
        <fullName evidence="10">Oxysterol-binding protein-related protein 4C-like isoform X2</fullName>
    </submittedName>
</protein>
<evidence type="ECO:0000256" key="1">
    <source>
        <dbReference type="ARBA" id="ARBA00003361"/>
    </source>
</evidence>
<dbReference type="PANTHER" id="PTHR10972">
    <property type="entry name" value="OXYSTEROL-BINDING PROTEIN-RELATED"/>
    <property type="match status" value="1"/>
</dbReference>
<dbReference type="GO" id="GO:0006869">
    <property type="term" value="P:lipid transport"/>
    <property type="evidence" value="ECO:0007669"/>
    <property type="project" value="UniProtKB-KW"/>
</dbReference>
<dbReference type="RefSeq" id="XP_027068643.1">
    <property type="nucleotide sequence ID" value="XM_027212842.1"/>
</dbReference>
<gene>
    <name evidence="7 8 9 10" type="primary">LOC113694009</name>
</gene>
<keyword evidence="4" id="KW-0446">Lipid-binding</keyword>
<keyword evidence="3" id="KW-0445">Lipid transport</keyword>
<evidence type="ECO:0000313" key="9">
    <source>
        <dbReference type="RefSeq" id="XP_027068645.1"/>
    </source>
</evidence>
<dbReference type="FunFam" id="3.30.70.3490:FF:000007">
    <property type="entry name" value="Oxysterol-binding protein-related protein 4B"/>
    <property type="match status" value="1"/>
</dbReference>
<dbReference type="SUPFAM" id="SSF144000">
    <property type="entry name" value="Oxysterol-binding protein-like"/>
    <property type="match status" value="1"/>
</dbReference>
<dbReference type="PANTHER" id="PTHR10972:SF102">
    <property type="entry name" value="OXYSTEROL-BINDING PROTEIN"/>
    <property type="match status" value="1"/>
</dbReference>
<reference evidence="6" key="1">
    <citation type="journal article" date="2025" name="Foods">
        <title>Unveiling the Microbial Signatures of Arabica Coffee Cherries: Insights into Ripeness Specific Diversity, Functional Traits, and Implications for Quality and Safety.</title>
        <authorList>
            <consortium name="RefSeq"/>
            <person name="Tenea G.N."/>
            <person name="Cifuentes V."/>
            <person name="Reyes P."/>
            <person name="Cevallos-Vallejos M."/>
        </authorList>
    </citation>
    <scope>NUCLEOTIDE SEQUENCE [LARGE SCALE GENOMIC DNA]</scope>
</reference>
<dbReference type="Pfam" id="PF01237">
    <property type="entry name" value="Oxysterol_BP"/>
    <property type="match status" value="1"/>
</dbReference>
<name>A0A6P6SRM2_COFAR</name>
<dbReference type="FunFam" id="2.40.160.120:FF:000011">
    <property type="entry name" value="Oxysterol-binding protein-related protein 4C"/>
    <property type="match status" value="1"/>
</dbReference>
<dbReference type="Gene3D" id="2.40.160.120">
    <property type="match status" value="1"/>
</dbReference>
<proteinExistence type="inferred from homology"/>
<dbReference type="Proteomes" id="UP001652660">
    <property type="component" value="Chromosome 6c"/>
</dbReference>
<keyword evidence="6" id="KW-1185">Reference proteome</keyword>
<comment type="function">
    <text evidence="1">May be involved in the transport of sterols.</text>
</comment>
<evidence type="ECO:0000313" key="6">
    <source>
        <dbReference type="Proteomes" id="UP001652660"/>
    </source>
</evidence>
<comment type="similarity">
    <text evidence="2 5">Belongs to the OSBP family.</text>
</comment>
<dbReference type="RefSeq" id="XP_027068646.1">
    <property type="nucleotide sequence ID" value="XM_027212845.1"/>
</dbReference>
<dbReference type="PROSITE" id="PS01013">
    <property type="entry name" value="OSBP"/>
    <property type="match status" value="1"/>
</dbReference>
<dbReference type="InterPro" id="IPR037239">
    <property type="entry name" value="OSBP_sf"/>
</dbReference>
<evidence type="ECO:0000313" key="10">
    <source>
        <dbReference type="RefSeq" id="XP_027068646.1"/>
    </source>
</evidence>